<feature type="region of interest" description="Disordered" evidence="1">
    <location>
        <begin position="77"/>
        <end position="96"/>
    </location>
</feature>
<evidence type="ECO:0000313" key="3">
    <source>
        <dbReference type="Proteomes" id="UP000606172"/>
    </source>
</evidence>
<comment type="caution">
    <text evidence="2">The sequence shown here is derived from an EMBL/GenBank/DDBJ whole genome shotgun (WGS) entry which is preliminary data.</text>
</comment>
<sequence length="96" mass="10332">MGEVDHDLGTLERLDRVVLVDRRHELQIRGRLDGPAHLNPDAPSGAKHSYPDHGTQGYTVPTFGTLPVPSFTPERCTAQAARSAVPAQEDGGPKVP</sequence>
<keyword evidence="3" id="KW-1185">Reference proteome</keyword>
<feature type="region of interest" description="Disordered" evidence="1">
    <location>
        <begin position="31"/>
        <end position="61"/>
    </location>
</feature>
<name>A0A919R9J6_9ACTN</name>
<evidence type="ECO:0000313" key="2">
    <source>
        <dbReference type="EMBL" id="GII89848.1"/>
    </source>
</evidence>
<accession>A0A919R9J6</accession>
<dbReference type="Proteomes" id="UP000606172">
    <property type="component" value="Unassembled WGS sequence"/>
</dbReference>
<organism evidence="2 3">
    <name type="scientific">Sinosporangium siamense</name>
    <dbReference type="NCBI Taxonomy" id="1367973"/>
    <lineage>
        <taxon>Bacteria</taxon>
        <taxon>Bacillati</taxon>
        <taxon>Actinomycetota</taxon>
        <taxon>Actinomycetes</taxon>
        <taxon>Streptosporangiales</taxon>
        <taxon>Streptosporangiaceae</taxon>
        <taxon>Sinosporangium</taxon>
    </lineage>
</organism>
<reference evidence="2" key="1">
    <citation type="submission" date="2021-01" db="EMBL/GenBank/DDBJ databases">
        <title>Whole genome shotgun sequence of Sinosporangium siamense NBRC 109515.</title>
        <authorList>
            <person name="Komaki H."/>
            <person name="Tamura T."/>
        </authorList>
    </citation>
    <scope>NUCLEOTIDE SEQUENCE</scope>
    <source>
        <strain evidence="2">NBRC 109515</strain>
    </source>
</reference>
<protein>
    <submittedName>
        <fullName evidence="2">Uncharacterized protein</fullName>
    </submittedName>
</protein>
<dbReference type="EMBL" id="BOOW01000002">
    <property type="protein sequence ID" value="GII89848.1"/>
    <property type="molecule type" value="Genomic_DNA"/>
</dbReference>
<dbReference type="AlphaFoldDB" id="A0A919R9J6"/>
<proteinExistence type="predicted"/>
<gene>
    <name evidence="2" type="ORF">Ssi02_00790</name>
</gene>
<evidence type="ECO:0000256" key="1">
    <source>
        <dbReference type="SAM" id="MobiDB-lite"/>
    </source>
</evidence>